<dbReference type="SMART" id="SM00487">
    <property type="entry name" value="DEXDc"/>
    <property type="match status" value="1"/>
</dbReference>
<dbReference type="SUPFAM" id="SSF52540">
    <property type="entry name" value="P-loop containing nucleoside triphosphate hydrolases"/>
    <property type="match status" value="2"/>
</dbReference>
<name>A0A166HZ07_9AGAM</name>
<feature type="compositionally biased region" description="Acidic residues" evidence="6">
    <location>
        <begin position="32"/>
        <end position="43"/>
    </location>
</feature>
<dbReference type="PANTHER" id="PTHR45626">
    <property type="entry name" value="TRANSCRIPTION TERMINATION FACTOR 2-RELATED"/>
    <property type="match status" value="1"/>
</dbReference>
<evidence type="ECO:0000256" key="6">
    <source>
        <dbReference type="SAM" id="MobiDB-lite"/>
    </source>
</evidence>
<feature type="region of interest" description="Disordered" evidence="6">
    <location>
        <begin position="1"/>
        <end position="159"/>
    </location>
</feature>
<keyword evidence="5" id="KW-0067">ATP-binding</keyword>
<organism evidence="8 9">
    <name type="scientific">Athelia psychrophila</name>
    <dbReference type="NCBI Taxonomy" id="1759441"/>
    <lineage>
        <taxon>Eukaryota</taxon>
        <taxon>Fungi</taxon>
        <taxon>Dikarya</taxon>
        <taxon>Basidiomycota</taxon>
        <taxon>Agaricomycotina</taxon>
        <taxon>Agaricomycetes</taxon>
        <taxon>Agaricomycetidae</taxon>
        <taxon>Atheliales</taxon>
        <taxon>Atheliaceae</taxon>
        <taxon>Athelia</taxon>
    </lineage>
</organism>
<dbReference type="GO" id="GO:0006281">
    <property type="term" value="P:DNA repair"/>
    <property type="evidence" value="ECO:0007669"/>
    <property type="project" value="TreeGrafter"/>
</dbReference>
<dbReference type="GO" id="GO:0005634">
    <property type="term" value="C:nucleus"/>
    <property type="evidence" value="ECO:0007669"/>
    <property type="project" value="TreeGrafter"/>
</dbReference>
<proteinExistence type="predicted"/>
<dbReference type="InterPro" id="IPR050628">
    <property type="entry name" value="SNF2_RAD54_helicase_TF"/>
</dbReference>
<dbReference type="Pfam" id="PF00271">
    <property type="entry name" value="Helicase_C"/>
    <property type="match status" value="1"/>
</dbReference>
<dbReference type="STRING" id="436010.A0A166HZ07"/>
<dbReference type="Pfam" id="PF00145">
    <property type="entry name" value="DNA_methylase"/>
    <property type="match status" value="1"/>
</dbReference>
<keyword evidence="1" id="KW-0489">Methyltransferase</keyword>
<dbReference type="Gene3D" id="3.40.50.10810">
    <property type="entry name" value="Tandem AAA-ATPase domain"/>
    <property type="match status" value="1"/>
</dbReference>
<protein>
    <recommendedName>
        <fullName evidence="7">Helicase C-terminal domain-containing protein</fullName>
    </recommendedName>
</protein>
<dbReference type="InterPro" id="IPR038718">
    <property type="entry name" value="SNF2-like_sf"/>
</dbReference>
<keyword evidence="2" id="KW-0808">Transferase</keyword>
<evidence type="ECO:0000313" key="9">
    <source>
        <dbReference type="Proteomes" id="UP000076532"/>
    </source>
</evidence>
<feature type="compositionally biased region" description="Acidic residues" evidence="6">
    <location>
        <begin position="1597"/>
        <end position="1612"/>
    </location>
</feature>
<dbReference type="GO" id="GO:0008168">
    <property type="term" value="F:methyltransferase activity"/>
    <property type="evidence" value="ECO:0007669"/>
    <property type="project" value="UniProtKB-KW"/>
</dbReference>
<evidence type="ECO:0000259" key="7">
    <source>
        <dbReference type="PROSITE" id="PS51194"/>
    </source>
</evidence>
<evidence type="ECO:0000256" key="3">
    <source>
        <dbReference type="ARBA" id="ARBA00022741"/>
    </source>
</evidence>
<evidence type="ECO:0000256" key="4">
    <source>
        <dbReference type="ARBA" id="ARBA00022801"/>
    </source>
</evidence>
<feature type="domain" description="Helicase C-terminal" evidence="7">
    <location>
        <begin position="2147"/>
        <end position="2299"/>
    </location>
</feature>
<dbReference type="InterPro" id="IPR001650">
    <property type="entry name" value="Helicase_C-like"/>
</dbReference>
<reference evidence="8 9" key="1">
    <citation type="journal article" date="2016" name="Mol. Biol. Evol.">
        <title>Comparative Genomics of Early-Diverging Mushroom-Forming Fungi Provides Insights into the Origins of Lignocellulose Decay Capabilities.</title>
        <authorList>
            <person name="Nagy L.G."/>
            <person name="Riley R."/>
            <person name="Tritt A."/>
            <person name="Adam C."/>
            <person name="Daum C."/>
            <person name="Floudas D."/>
            <person name="Sun H."/>
            <person name="Yadav J.S."/>
            <person name="Pangilinan J."/>
            <person name="Larsson K.H."/>
            <person name="Matsuura K."/>
            <person name="Barry K."/>
            <person name="Labutti K."/>
            <person name="Kuo R."/>
            <person name="Ohm R.A."/>
            <person name="Bhattacharya S.S."/>
            <person name="Shirouzu T."/>
            <person name="Yoshinaga Y."/>
            <person name="Martin F.M."/>
            <person name="Grigoriev I.V."/>
            <person name="Hibbett D.S."/>
        </authorList>
    </citation>
    <scope>NUCLEOTIDE SEQUENCE [LARGE SCALE GENOMIC DNA]</scope>
    <source>
        <strain evidence="8 9">CBS 109695</strain>
    </source>
</reference>
<dbReference type="OrthoDB" id="423221at2759"/>
<gene>
    <name evidence="8" type="ORF">FIBSPDRAFT_790882</name>
</gene>
<feature type="compositionally biased region" description="Low complexity" evidence="6">
    <location>
        <begin position="1572"/>
        <end position="1583"/>
    </location>
</feature>
<feature type="compositionally biased region" description="Acidic residues" evidence="6">
    <location>
        <begin position="76"/>
        <end position="86"/>
    </location>
</feature>
<evidence type="ECO:0000256" key="1">
    <source>
        <dbReference type="ARBA" id="ARBA00022603"/>
    </source>
</evidence>
<keyword evidence="4" id="KW-0378">Hydrolase</keyword>
<keyword evidence="3" id="KW-0547">Nucleotide-binding</keyword>
<feature type="compositionally biased region" description="Acidic residues" evidence="6">
    <location>
        <begin position="1658"/>
        <end position="1667"/>
    </location>
</feature>
<dbReference type="InterPro" id="IPR049730">
    <property type="entry name" value="SNF2/RAD54-like_C"/>
</dbReference>
<evidence type="ECO:0000313" key="8">
    <source>
        <dbReference type="EMBL" id="KZP19393.1"/>
    </source>
</evidence>
<evidence type="ECO:0000256" key="5">
    <source>
        <dbReference type="ARBA" id="ARBA00022840"/>
    </source>
</evidence>
<feature type="compositionally biased region" description="Basic and acidic residues" evidence="6">
    <location>
        <begin position="1462"/>
        <end position="1473"/>
    </location>
</feature>
<feature type="region of interest" description="Disordered" evidence="6">
    <location>
        <begin position="1441"/>
        <end position="1699"/>
    </location>
</feature>
<feature type="compositionally biased region" description="Low complexity" evidence="6">
    <location>
        <begin position="1613"/>
        <end position="1624"/>
    </location>
</feature>
<feature type="compositionally biased region" description="Basic and acidic residues" evidence="6">
    <location>
        <begin position="22"/>
        <end position="31"/>
    </location>
</feature>
<dbReference type="InterPro" id="IPR000330">
    <property type="entry name" value="SNF2_N"/>
</dbReference>
<evidence type="ECO:0000256" key="2">
    <source>
        <dbReference type="ARBA" id="ARBA00022679"/>
    </source>
</evidence>
<feature type="compositionally biased region" description="Acidic residues" evidence="6">
    <location>
        <begin position="51"/>
        <end position="62"/>
    </location>
</feature>
<accession>A0A166HZ07</accession>
<dbReference type="CDD" id="cd18793">
    <property type="entry name" value="SF2_C_SNF"/>
    <property type="match status" value="1"/>
</dbReference>
<dbReference type="Gene3D" id="3.40.50.300">
    <property type="entry name" value="P-loop containing nucleotide triphosphate hydrolases"/>
    <property type="match status" value="1"/>
</dbReference>
<dbReference type="GO" id="GO:0008094">
    <property type="term" value="F:ATP-dependent activity, acting on DNA"/>
    <property type="evidence" value="ECO:0007669"/>
    <property type="project" value="TreeGrafter"/>
</dbReference>
<sequence>MAKSKLVDKKGQKSITSFFGGGKKDATKAPESEDEAMDVDEEVKDVSTSEADNEVVDSDDDAPVVKTKAKRKAIVVEDDDSNEDDAPVVKKKAKGNGKAHISEDDEFAAEETPAVKKKSKAKAKAAPVLESESDEDDAPVSKKKTKTTPPDTSNYPPINHIPDMFADLVGKVKDIKEVAERIRGRKLRVATMCSGTESPLLALDMICKAVLDTYDVPLEVEHVFSCEIEPFKQAYIERNFHPPLLFRDVCELGDEEATTAYGAKAIVPGDVDLLVAGTSCVDYSNLNNEKQGIEAGGESGRTFRGMMSWVKTHRPPIVILENVCSAPWPKIAEYFEDNGYSAAHMRVDTKQFYIPHTRTRGYLVAVNKRNSSIPNEWSKLMGDKLKRPASSTLDAFLLPSDDPRVSISRQKLVKESYNALDRRTGRTDWGRCESRHQRARLEEELGAKRPLTNWDDGGFSKMPDFAWGDWAVGQVERVWDLMDITVLRSAKTGVDPSYKTQVWNLSQNVDRTIGSSRAGICPCLTPSMIPYITNRGGPMVGLEALSMQGLPIDELLLTRETEDQLADLAGNAMSTTVVGAAILAALVSAKKLLKAGDDVESYEEKRGLERVNEEEVMNMDQLSLLPVEERIVGEHALTKKTLDLSITTVKSLPELLVDADKSARLCECEGRKEITARKLTRCADCGTSSCVKCGGRPEHNPTPIDVAASPRLPPSTFMRELKATLPMCLSLDGITQGLLDDLKAEAGVVIPEKRWKGWCEAVLRAAELELRFVEPKRQEIWSAVYQSPTASLELLLHPQQPEWRLYGKALVGEPANSEVRHLLESPIARFSCNTDGLLEGQWEFALPFEDKIPVTIEGVGELVPAWEARLGLIGDDFKDLTVHSQLKITVSPAEASKLERDISGTYTLLDKCGTANNALHKMTVTNAGASLPPLFMLLDPTRCGEAADDCFVFSISKRRYEFGETRPVICRLSNKWRQSSFDGVQNVSCTLSSKWVPTTNAALKPSHGQDAQYAVPGEALDILASDTACQSAQALLVCSVPIRSQAGAEWPRDQWGEVDKIHERGTFKAIAWLTERIKNVDDHFSSWQHVNTPCELTNCERCAPTPPTIAWVKHKNKMVPIENTVQAGAFERSLKQRPSPFITQLKLDANGLATVRIGLNIPSLLHRAMSRLPTANRVEPVSLSWRLDADYTPAAKLSLPKFALSSNKLDAEHAQPPNFKVSLRVEQLRSLTWMLAREDANAEPFIEEEVSEAILEPLGWRAEGRAQREIHVRGGVLADQVGYGKTAITLALIDCTAKKITAELADPNLPPIHGKIRVKATLCIVPPHLTRQWAKETDKFVVAKKYKVKIISTAANLNGMTIEDFQEADIVIVASNLFKSGVYLENLEALAAKGSLAANEGRHFNATVAKALEGLREQVERLRDEGSGAVMAEMKESIKREKASAEAAADAALPTKRLKGKSYREAGEAKEPSKPSLTKKPSPPKLKNRLPSNLIVEVVIPKSRAPSSSGPPTSVPPSPDSTPATSSAAEETGNDDESSDAPKVAKRRAAVRKPIIISDDEDEVVVPKKKSAATTKKQSAAAKGKGKAKKSKSASSDFEDESVEESASDSESESASAESSGSGSDEPKKKAKPKARKPPAKKAPAKVPKKGRAVASTDESDAMDVDEPDVKTNDKKRKANGEAKQPAKKKQRREDADPWKLQTSGVKRDWTQMLAPPLEMFHYSRIVVDEYTYLDGKTHTMVTSQTGDRRWVLSGTPPIHDFGALKTISAYLHIHLGIDDEAEGKSAQVKKRNRELTAVEKFHSFREVHGVEWHANRQRLGQKFLDAFVRQNIAEIDEIPTTFIPVKVNLPAAERAIYLELEHFLRALEMTIKRGNKKTESDREKRVAKSLGESSTAEEALLKRCSHFDLDTAHDDNAIKQCDFIVKDRQRQLDDCKEDLGKQLTVANKMQLDIGRTVDESLFQEYARISRAEGVGDTEASQMVVEIIDDAGIAASRAAQSKSGEAKKGKGKDDSGLSEKTKEKIWALREKTHDLRRITKELVGRVRSLRYFTVVRDLQKHLEKPFIVSCPTCGREAIPFDEVAVLSSCGHTGCMTCVKACADREECVYAESGTCKAAARIINVIRGDTLGVDDAVSNSKGRHFGMKLEMMIRLIKKEIPKDERVLIFIQFPDLMKKVAEALAANNVGYLEIRGTATQKSKSLEKFQEDSKERVLLLNVMDESASGANLTSANHAIFLSPLLAPSQEIYDACEIQAVGRLRRYGQTKHVKVYRYLTQNTIDEEIYEQRSHGVEDTNMDG</sequence>
<dbReference type="GO" id="GO:0032259">
    <property type="term" value="P:methylation"/>
    <property type="evidence" value="ECO:0007669"/>
    <property type="project" value="UniProtKB-KW"/>
</dbReference>
<keyword evidence="9" id="KW-1185">Reference proteome</keyword>
<feature type="compositionally biased region" description="Basic and acidic residues" evidence="6">
    <location>
        <begin position="1"/>
        <end position="11"/>
    </location>
</feature>
<dbReference type="PROSITE" id="PS51194">
    <property type="entry name" value="HELICASE_CTER"/>
    <property type="match status" value="1"/>
</dbReference>
<dbReference type="InterPro" id="IPR014001">
    <property type="entry name" value="Helicase_ATP-bd"/>
</dbReference>
<dbReference type="PANTHER" id="PTHR45626:SF26">
    <property type="entry name" value="FAMILY HELICASE, PUTATIVE (AFU_ORTHOLOGUE AFUA_2G09120)-RELATED"/>
    <property type="match status" value="1"/>
</dbReference>
<dbReference type="Pfam" id="PF00176">
    <property type="entry name" value="SNF2-rel_dom"/>
    <property type="match status" value="1"/>
</dbReference>
<dbReference type="GO" id="GO:0005524">
    <property type="term" value="F:ATP binding"/>
    <property type="evidence" value="ECO:0007669"/>
    <property type="project" value="UniProtKB-KW"/>
</dbReference>
<dbReference type="InterPro" id="IPR029063">
    <property type="entry name" value="SAM-dependent_MTases_sf"/>
</dbReference>
<dbReference type="EMBL" id="KV417564">
    <property type="protein sequence ID" value="KZP19393.1"/>
    <property type="molecule type" value="Genomic_DNA"/>
</dbReference>
<dbReference type="InterPro" id="IPR001525">
    <property type="entry name" value="C5_MeTfrase"/>
</dbReference>
<dbReference type="GO" id="GO:0016787">
    <property type="term" value="F:hydrolase activity"/>
    <property type="evidence" value="ECO:0007669"/>
    <property type="project" value="UniProtKB-KW"/>
</dbReference>
<dbReference type="SUPFAM" id="SSF53335">
    <property type="entry name" value="S-adenosyl-L-methionine-dependent methyltransferases"/>
    <property type="match status" value="1"/>
</dbReference>
<dbReference type="InterPro" id="IPR027417">
    <property type="entry name" value="P-loop_NTPase"/>
</dbReference>
<feature type="compositionally biased region" description="Basic residues" evidence="6">
    <location>
        <begin position="1629"/>
        <end position="1652"/>
    </location>
</feature>
<dbReference type="Gene3D" id="3.40.50.150">
    <property type="entry name" value="Vaccinia Virus protein VP39"/>
    <property type="match status" value="1"/>
</dbReference>
<dbReference type="Proteomes" id="UP000076532">
    <property type="component" value="Unassembled WGS sequence"/>
</dbReference>